<sequence length="65" mass="7323">MSNQTGELCWQARALTYGASAIRRKLKNTIRDWFLPGNVVTKKVAYVITVLGIMIRTVVVISRLT</sequence>
<feature type="transmembrane region" description="Helical" evidence="1">
    <location>
        <begin position="44"/>
        <end position="64"/>
    </location>
</feature>
<dbReference type="STRING" id="1905730.W5S_0166"/>
<name>A0A0H3I3C9_PECPM</name>
<dbReference type="KEGG" id="pec:W5S_0166"/>
<evidence type="ECO:0000313" key="3">
    <source>
        <dbReference type="Proteomes" id="UP000008044"/>
    </source>
</evidence>
<dbReference type="EMBL" id="CP003415">
    <property type="protein sequence ID" value="AFI88305.1"/>
    <property type="molecule type" value="Genomic_DNA"/>
</dbReference>
<reference evidence="2 3" key="1">
    <citation type="journal article" date="2012" name="J. Bacteriol.">
        <title>Genome sequence of Pectobacterium sp. strain SCC3193.</title>
        <authorList>
            <person name="Koskinen J.P."/>
            <person name="Laine P."/>
            <person name="Niemi O."/>
            <person name="Nykyri J."/>
            <person name="Harjunpaa H."/>
            <person name="Auvinen P."/>
            <person name="Paulin L."/>
            <person name="Pirhonen M."/>
            <person name="Palva T."/>
            <person name="Holm L."/>
        </authorList>
    </citation>
    <scope>NUCLEOTIDE SEQUENCE [LARGE SCALE GENOMIC DNA]</scope>
    <source>
        <strain evidence="2 3">SCC3193</strain>
    </source>
</reference>
<dbReference type="HOGENOM" id="CLU_2845902_0_0_6"/>
<evidence type="ECO:0000313" key="2">
    <source>
        <dbReference type="EMBL" id="AFI88305.1"/>
    </source>
</evidence>
<keyword evidence="1" id="KW-0472">Membrane</keyword>
<keyword evidence="1" id="KW-0812">Transmembrane</keyword>
<dbReference type="Proteomes" id="UP000008044">
    <property type="component" value="Chromosome"/>
</dbReference>
<dbReference type="AlphaFoldDB" id="A0A0H3I3C9"/>
<gene>
    <name evidence="2" type="ordered locus">W5S_0166</name>
</gene>
<keyword evidence="1" id="KW-1133">Transmembrane helix</keyword>
<protein>
    <submittedName>
        <fullName evidence="2">Hypoticical protein</fullName>
    </submittedName>
</protein>
<organism evidence="2 3">
    <name type="scientific">Pectobacterium parmentieri</name>
    <dbReference type="NCBI Taxonomy" id="1905730"/>
    <lineage>
        <taxon>Bacteria</taxon>
        <taxon>Pseudomonadati</taxon>
        <taxon>Pseudomonadota</taxon>
        <taxon>Gammaproteobacteria</taxon>
        <taxon>Enterobacterales</taxon>
        <taxon>Pectobacteriaceae</taxon>
        <taxon>Pectobacterium</taxon>
    </lineage>
</organism>
<proteinExistence type="predicted"/>
<accession>A0A0H3I3C9</accession>
<evidence type="ECO:0000256" key="1">
    <source>
        <dbReference type="SAM" id="Phobius"/>
    </source>
</evidence>
<dbReference type="KEGG" id="ppar:A8F97_17610"/>